<dbReference type="GO" id="GO:0004842">
    <property type="term" value="F:ubiquitin-protein transferase activity"/>
    <property type="evidence" value="ECO:0007669"/>
    <property type="project" value="InterPro"/>
</dbReference>
<dbReference type="SUPFAM" id="SSF57850">
    <property type="entry name" value="RING/U-box"/>
    <property type="match status" value="1"/>
</dbReference>
<sequence length="1013" mass="113777">MKLRKDCLPFPAVLMLSTHEVFPVRGDPVGDPSTNTIMLKGKTCLTLSSELSLFYRGKNVVASHHLKIRALIIYNFYILYHSTVVHLRVNMSSSSSSSFSFRISTYQTFLKALAHPDLVDKITQKCDETGRNQKCPIQFLADISHLIQGERNGGNLFPLHPFKNQPHLEPRIVGSLHGRTLDNDIEESYCYFVKDLYNGVFSYVNGVKELQGVLDKKISGSGSGESSSSRAPLIPITDVDLLYIFGTLVVLPPRSKAYRVITEAVLALPFNEFSNNWPPTNIKGAYVSRDFRMFNLLVGLDHIEGEVGGESEWESIHASVVKRMVTIMRNKAEKKPPSTSRIFRVYVAEPVNDAVTKIPIRVLSKLFGSRLAGILQKVYSYSMLNLPYLLSSNSIDIKQGVKGITLSIPSARKLGFYLLQKDTTLQSSLSQDVADCIVSINAGIIGDDFSEKIRQCIEEKNKPENCCMCFCEIDKTPDFSYSEHVARHNFFPVHAFSSSHDDKCCGAKICSECIFPYIISLYEKMTGVAGVKVVDLFQCPGCKSGMLNLKGRCYEFSNLCKRMILPYTSTHCSSLFDATINRAEACFYSLEFLQYDFETARRIAHGAKDIPHVYNKVVKNVKDLDRLCALYCYKCVSPVVCDEPNESTDYEMVDVTPPLINLTEIVDSEEYDDGPGNHMWPAKFTCNFIAGSSGETPTISTCRDAVTFLGRAPRKKMAGWDDQSAVGQAIIALANWRKSGELPKNMFDLLEGVNAVLYRGDSFLLRAINYPCVIGRSMSPSLELVKRKVNKIALIKAFFHEKGVRPDASKKLLEWAELLVKSYLMEVLLQTPECVIHRAHSFVGKTLLITDELVHMRPDDATRNAYIQNLNAARQNAAAAASFSGSLPKPEFVPCKERTIEWMYEKDNDDVRVVNCPSCKKAIQKYGGCVNVFCECGTNMCWICEEKVSPADSNHCVEKHRIVYSNCVRVKYALESMYGFEICTMKNVEEGVKNYYVMENGFFFDVQEMVAKK</sequence>
<reference evidence="1" key="1">
    <citation type="submission" date="2017-11" db="EMBL/GenBank/DDBJ databases">
        <authorList>
            <person name="Parrilla Taylor D.P."/>
            <person name="Vibanco-Perez N."/>
            <person name="Duran-Avelar Md.J."/>
            <person name="Gomez-Gil B."/>
            <person name="Llera-Herrera R."/>
            <person name="Vazquez-Juarez R."/>
        </authorList>
    </citation>
    <scope>NUCLEOTIDE SEQUENCE</scope>
    <source>
        <strain evidence="1">ACF2</strain>
    </source>
</reference>
<dbReference type="GO" id="GO:0016567">
    <property type="term" value="P:protein ubiquitination"/>
    <property type="evidence" value="ECO:0007669"/>
    <property type="project" value="InterPro"/>
</dbReference>
<protein>
    <submittedName>
        <fullName evidence="1">Wsv502</fullName>
    </submittedName>
</protein>
<name>A0A2U9G836_WSSV</name>
<dbReference type="Pfam" id="PF26200">
    <property type="entry name" value="Rcat_RNF216"/>
    <property type="match status" value="1"/>
</dbReference>
<proteinExistence type="predicted"/>
<dbReference type="PANTHER" id="PTHR11685">
    <property type="entry name" value="RBR FAMILY RING FINGER AND IBR DOMAIN-CONTAINING"/>
    <property type="match status" value="1"/>
</dbReference>
<reference evidence="1" key="2">
    <citation type="journal article" name="FEMS Microbiol. Lett.">
        <title>Molecular variability and genetic structure of white spot syndrome virus strains from northwest Mexico based on the analysis of genomes.</title>
        <authorList>
            <person name="Parrilla-Taylor D.P."/>
            <person name="Vibanco-Perez N."/>
            <person name="Duran-Avelar M.J."/>
            <person name="Gomez-Gil B."/>
            <person name="Llera-Herrera R."/>
            <person name="Vazquez-Juarez R."/>
        </authorList>
    </citation>
    <scope>NUCLEOTIDE SEQUENCE</scope>
    <source>
        <strain evidence="1">ACF2</strain>
    </source>
</reference>
<dbReference type="Gene3D" id="1.20.120.1750">
    <property type="match status" value="1"/>
</dbReference>
<dbReference type="InterPro" id="IPR031127">
    <property type="entry name" value="E3_UB_ligase_RBR"/>
</dbReference>
<evidence type="ECO:0000313" key="1">
    <source>
        <dbReference type="EMBL" id="AWQ61036.1"/>
    </source>
</evidence>
<organismHost>
    <name type="scientific">Crustacea</name>
    <name type="common">crustaceans</name>
    <dbReference type="NCBI Taxonomy" id="6657"/>
</organismHost>
<dbReference type="CDD" id="cd20336">
    <property type="entry name" value="Rcat_RBR"/>
    <property type="match status" value="1"/>
</dbReference>
<organism evidence="1">
    <name type="scientific">White spot syndrome virus</name>
    <name type="common">WSSV</name>
    <name type="synonym">White spot bacilliform virus</name>
    <dbReference type="NCBI Taxonomy" id="92652"/>
    <lineage>
        <taxon>Viruses</taxon>
        <taxon>Viruses incertae sedis</taxon>
        <taxon>Naldaviricetes</taxon>
        <taxon>Nimaviridae</taxon>
        <taxon>Whispovirus</taxon>
        <taxon>White spot syndrome virus</taxon>
    </lineage>
</organism>
<gene>
    <name evidence="1" type="primary">503</name>
</gene>
<accession>A0A2U9G836</accession>
<dbReference type="EMBL" id="MG432475">
    <property type="protein sequence ID" value="AWQ61036.1"/>
    <property type="molecule type" value="Genomic_DNA"/>
</dbReference>